<dbReference type="SUPFAM" id="SSF48452">
    <property type="entry name" value="TPR-like"/>
    <property type="match status" value="1"/>
</dbReference>
<evidence type="ECO:0000256" key="1">
    <source>
        <dbReference type="PROSITE-ProRule" id="PRU00339"/>
    </source>
</evidence>
<evidence type="ECO:0000313" key="4">
    <source>
        <dbReference type="Proteomes" id="UP001060012"/>
    </source>
</evidence>
<feature type="repeat" description="TPR" evidence="1">
    <location>
        <begin position="72"/>
        <end position="105"/>
    </location>
</feature>
<dbReference type="Gene3D" id="1.25.40.10">
    <property type="entry name" value="Tetratricopeptide repeat domain"/>
    <property type="match status" value="1"/>
</dbReference>
<reference evidence="3" key="1">
    <citation type="submission" date="2022-07" db="EMBL/GenBank/DDBJ databases">
        <title>Arcobacter roscoffensis sp. nov., a marine bacterium isolated from coastal seawater collected from Roscoff, France.</title>
        <authorList>
            <person name="Pascual J."/>
            <person name="Lepeaux C."/>
            <person name="Methner A."/>
            <person name="Overmann J."/>
        </authorList>
    </citation>
    <scope>NUCLEOTIDE SEQUENCE</scope>
    <source>
        <strain evidence="3">ARW1-2F2</strain>
    </source>
</reference>
<sequence>MKKSVVIYSLVPFICLSSFANESVFNKKESSSLVVSSTKKLYDVALKNFRQKNYEKAYEQFNTLFLSSMQDVLYNFYLGRSAYELGKYEFALSAYDRILIVNPNNSRARLEMAQTYFKMKLFTQSLKEFNRVLEDKNLPVVVQKRVNEKVDYIKKLQKKSFFNATAVAGILYDSNINSTPEVDFFYLDNFDNKIQTGEKKSATIYQVVGQLNNTYKYSDNFILNSSATAVLMKYNNHKEKDIHALSLNISPTYLSKEYKLELPILFDKVNLGHESYQNNIYLNPKYTTILNSEVLYTLGLKAGRVSFVKDEERDANIFELQNSAKYASSNYGLFSFGLNLGEERRIRGNRIDVNYKYMNTYLNNVYELSEDYLLQTSLNYKEYLYKDTNASFQSRKRDKKMDASIAIIKPLKKDLHLNLGGSYTKKDSSHASSEYNKHTMKANLIWNVNLD</sequence>
<protein>
    <submittedName>
        <fullName evidence="3">Tetratricopeptide repeat protein</fullName>
    </submittedName>
</protein>
<dbReference type="PROSITE" id="PS50005">
    <property type="entry name" value="TPR"/>
    <property type="match status" value="1"/>
</dbReference>
<dbReference type="Pfam" id="PF14559">
    <property type="entry name" value="TPR_19"/>
    <property type="match status" value="1"/>
</dbReference>
<feature type="chain" id="PRO_5046093451" evidence="2">
    <location>
        <begin position="21"/>
        <end position="451"/>
    </location>
</feature>
<accession>A0ABY5E1F3</accession>
<evidence type="ECO:0000256" key="2">
    <source>
        <dbReference type="SAM" id="SignalP"/>
    </source>
</evidence>
<dbReference type="InterPro" id="IPR019734">
    <property type="entry name" value="TPR_rpt"/>
</dbReference>
<keyword evidence="4" id="KW-1185">Reference proteome</keyword>
<dbReference type="InterPro" id="IPR011990">
    <property type="entry name" value="TPR-like_helical_dom_sf"/>
</dbReference>
<dbReference type="Proteomes" id="UP001060012">
    <property type="component" value="Chromosome"/>
</dbReference>
<gene>
    <name evidence="3" type="ORF">NJU99_09790</name>
</gene>
<organism evidence="3 4">
    <name type="scientific">Arcobacter roscoffensis</name>
    <dbReference type="NCBI Taxonomy" id="2961520"/>
    <lineage>
        <taxon>Bacteria</taxon>
        <taxon>Pseudomonadati</taxon>
        <taxon>Campylobacterota</taxon>
        <taxon>Epsilonproteobacteria</taxon>
        <taxon>Campylobacterales</taxon>
        <taxon>Arcobacteraceae</taxon>
        <taxon>Arcobacter</taxon>
    </lineage>
</organism>
<proteinExistence type="predicted"/>
<dbReference type="SMART" id="SM00028">
    <property type="entry name" value="TPR"/>
    <property type="match status" value="2"/>
</dbReference>
<dbReference type="RefSeq" id="WP_254575737.1">
    <property type="nucleotide sequence ID" value="NZ_CP100595.1"/>
</dbReference>
<feature type="signal peptide" evidence="2">
    <location>
        <begin position="1"/>
        <end position="20"/>
    </location>
</feature>
<keyword evidence="1" id="KW-0802">TPR repeat</keyword>
<dbReference type="EMBL" id="CP100595">
    <property type="protein sequence ID" value="UTJ05556.1"/>
    <property type="molecule type" value="Genomic_DNA"/>
</dbReference>
<name>A0ABY5E1F3_9BACT</name>
<evidence type="ECO:0000313" key="3">
    <source>
        <dbReference type="EMBL" id="UTJ05556.1"/>
    </source>
</evidence>
<keyword evidence="2" id="KW-0732">Signal</keyword>